<evidence type="ECO:0000256" key="2">
    <source>
        <dbReference type="ARBA" id="ARBA00010423"/>
    </source>
</evidence>
<dbReference type="InterPro" id="IPR043604">
    <property type="entry name" value="DUF883_N"/>
</dbReference>
<keyword evidence="4" id="KW-0997">Cell inner membrane</keyword>
<comment type="subcellular location">
    <subcellularLocation>
        <location evidence="1">Cell inner membrane</location>
        <topology evidence="1">Single-pass membrane protein</topology>
    </subcellularLocation>
</comment>
<keyword evidence="7 9" id="KW-0472">Membrane</keyword>
<evidence type="ECO:0000313" key="13">
    <source>
        <dbReference type="Proteomes" id="UP000193675"/>
    </source>
</evidence>
<keyword evidence="5 9" id="KW-0812">Transmembrane</keyword>
<dbReference type="PANTHER" id="PTHR35893:SF3">
    <property type="entry name" value="INNER MEMBRANE PROTEIN"/>
    <property type="match status" value="1"/>
</dbReference>
<proteinExistence type="inferred from homology"/>
<dbReference type="RefSeq" id="WP_084855216.1">
    <property type="nucleotide sequence ID" value="NZ_JAOTEI010000170.1"/>
</dbReference>
<accession>A0A1X1A1E9</accession>
<comment type="similarity">
    <text evidence="2">Belongs to the ElaB/YgaM/YqjD family.</text>
</comment>
<evidence type="ECO:0000256" key="7">
    <source>
        <dbReference type="ARBA" id="ARBA00023136"/>
    </source>
</evidence>
<dbReference type="InterPro" id="IPR043605">
    <property type="entry name" value="DUF883_C"/>
</dbReference>
<evidence type="ECO:0008006" key="14">
    <source>
        <dbReference type="Google" id="ProtNLM"/>
    </source>
</evidence>
<dbReference type="GO" id="GO:0005886">
    <property type="term" value="C:plasma membrane"/>
    <property type="evidence" value="ECO:0007669"/>
    <property type="project" value="UniProtKB-SubCell"/>
</dbReference>
<evidence type="ECO:0000256" key="3">
    <source>
        <dbReference type="ARBA" id="ARBA00022475"/>
    </source>
</evidence>
<dbReference type="GO" id="GO:0043022">
    <property type="term" value="F:ribosome binding"/>
    <property type="evidence" value="ECO:0007669"/>
    <property type="project" value="InterPro"/>
</dbReference>
<organism evidence="12 13">
    <name type="scientific">Pseudomonas putida</name>
    <name type="common">Arthrobacter siderocapsulatus</name>
    <dbReference type="NCBI Taxonomy" id="303"/>
    <lineage>
        <taxon>Bacteria</taxon>
        <taxon>Pseudomonadati</taxon>
        <taxon>Pseudomonadota</taxon>
        <taxon>Gammaproteobacteria</taxon>
        <taxon>Pseudomonadales</taxon>
        <taxon>Pseudomonadaceae</taxon>
        <taxon>Pseudomonas</taxon>
    </lineage>
</organism>
<evidence type="ECO:0000256" key="8">
    <source>
        <dbReference type="SAM" id="Coils"/>
    </source>
</evidence>
<keyword evidence="8" id="KW-0175">Coiled coil</keyword>
<feature type="domain" description="DUF883" evidence="11">
    <location>
        <begin position="76"/>
        <end position="106"/>
    </location>
</feature>
<evidence type="ECO:0000259" key="10">
    <source>
        <dbReference type="Pfam" id="PF05957"/>
    </source>
</evidence>
<protein>
    <recommendedName>
        <fullName evidence="14">DUF883 domain-containing protein</fullName>
    </recommendedName>
</protein>
<evidence type="ECO:0000256" key="1">
    <source>
        <dbReference type="ARBA" id="ARBA00004377"/>
    </source>
</evidence>
<evidence type="ECO:0000256" key="5">
    <source>
        <dbReference type="ARBA" id="ARBA00022692"/>
    </source>
</evidence>
<name>A0A1X1A1E9_PSEPU</name>
<dbReference type="PANTHER" id="PTHR35893">
    <property type="entry name" value="INNER MEMBRANE PROTEIN-RELATED"/>
    <property type="match status" value="1"/>
</dbReference>
<dbReference type="Proteomes" id="UP000193675">
    <property type="component" value="Unassembled WGS sequence"/>
</dbReference>
<dbReference type="OrthoDB" id="6900807at2"/>
<gene>
    <name evidence="12" type="ORF">B7H17_07240</name>
</gene>
<feature type="coiled-coil region" evidence="8">
    <location>
        <begin position="11"/>
        <end position="38"/>
    </location>
</feature>
<sequence length="107" mass="11945">MAYNSLRKASLESMEAEIESLLKTLEHLKHDASEESQKSMKAIRSNAENALKHSRTLLGDAYEEVKTRTRQTGIATRDYAQEHPWTTAGVAIGALGLLAAWLMCKRN</sequence>
<feature type="domain" description="DUF883" evidence="10">
    <location>
        <begin position="12"/>
        <end position="63"/>
    </location>
</feature>
<dbReference type="InterPro" id="IPR010279">
    <property type="entry name" value="YqjD/ElaB"/>
</dbReference>
<evidence type="ECO:0000256" key="6">
    <source>
        <dbReference type="ARBA" id="ARBA00022989"/>
    </source>
</evidence>
<dbReference type="AlphaFoldDB" id="A0A1X1A1E9"/>
<feature type="transmembrane region" description="Helical" evidence="9">
    <location>
        <begin position="85"/>
        <end position="104"/>
    </location>
</feature>
<reference evidence="12 13" key="1">
    <citation type="submission" date="2017-04" db="EMBL/GenBank/DDBJ databases">
        <title>Presence of VIM-2 positive Pseudomonas species in chickens and their surrounding environment.</title>
        <authorList>
            <person name="Zhang R."/>
        </authorList>
    </citation>
    <scope>NUCLEOTIDE SEQUENCE [LARGE SCALE GENOMIC DNA]</scope>
    <source>
        <strain evidence="12 13">DZ-C18</strain>
    </source>
</reference>
<dbReference type="EMBL" id="NBWC01000009">
    <property type="protein sequence ID" value="ORL65672.1"/>
    <property type="molecule type" value="Genomic_DNA"/>
</dbReference>
<comment type="caution">
    <text evidence="12">The sequence shown here is derived from an EMBL/GenBank/DDBJ whole genome shotgun (WGS) entry which is preliminary data.</text>
</comment>
<keyword evidence="3" id="KW-1003">Cell membrane</keyword>
<keyword evidence="6 9" id="KW-1133">Transmembrane helix</keyword>
<dbReference type="Pfam" id="PF05957">
    <property type="entry name" value="DUF883"/>
    <property type="match status" value="1"/>
</dbReference>
<evidence type="ECO:0000313" key="12">
    <source>
        <dbReference type="EMBL" id="ORL65672.1"/>
    </source>
</evidence>
<evidence type="ECO:0000256" key="9">
    <source>
        <dbReference type="SAM" id="Phobius"/>
    </source>
</evidence>
<evidence type="ECO:0000256" key="4">
    <source>
        <dbReference type="ARBA" id="ARBA00022519"/>
    </source>
</evidence>
<evidence type="ECO:0000259" key="11">
    <source>
        <dbReference type="Pfam" id="PF19029"/>
    </source>
</evidence>
<dbReference type="Pfam" id="PF19029">
    <property type="entry name" value="DUF883_C"/>
    <property type="match status" value="1"/>
</dbReference>